<dbReference type="GO" id="GO:0019878">
    <property type="term" value="P:lysine biosynthetic process via aminoadipic acid"/>
    <property type="evidence" value="ECO:0007669"/>
    <property type="project" value="TreeGrafter"/>
</dbReference>
<evidence type="ECO:0000313" key="5">
    <source>
        <dbReference type="Proteomes" id="UP000292424"/>
    </source>
</evidence>
<evidence type="ECO:0000313" key="4">
    <source>
        <dbReference type="EMBL" id="QES89915.1"/>
    </source>
</evidence>
<dbReference type="InterPro" id="IPR037143">
    <property type="entry name" value="4-PPantetheinyl_Trfase_dom_sf"/>
</dbReference>
<dbReference type="AlphaFoldDB" id="A0A5P2G350"/>
<dbReference type="Proteomes" id="UP000292424">
    <property type="component" value="Chromosome"/>
</dbReference>
<comment type="similarity">
    <text evidence="1">Belongs to the P-Pant transferase superfamily. Gsp/Sfp/HetI/AcpT family.</text>
</comment>
<dbReference type="SUPFAM" id="SSF56214">
    <property type="entry name" value="4'-phosphopantetheinyl transferase"/>
    <property type="match status" value="2"/>
</dbReference>
<sequence>MRINLHLYSMGLFFQQNIDAFTRLAIWKIEEDLSFFQQQVPTKGDITHPQKMLQHLAGRFLLPFLFPDFPNREIVVADTRKPYLPNEEYHFSISHSGDYAAAIVSKTHRVGIDIELFAEKIKRIEHKYLTEKEQQFIRKKGYIDLSLLTACWSLKEAVYKWWSYGNLSFKDNIRIENIACKPTAHFEVAFEKDDFSQKLSAPICLFEQMSLVWLMTEV</sequence>
<dbReference type="InterPro" id="IPR008278">
    <property type="entry name" value="4-PPantetheinyl_Trfase_dom"/>
</dbReference>
<protein>
    <submittedName>
        <fullName evidence="4">4'-phosphopantetheinyl transferase superfamily protein</fullName>
    </submittedName>
</protein>
<evidence type="ECO:0000256" key="1">
    <source>
        <dbReference type="ARBA" id="ARBA00010990"/>
    </source>
</evidence>
<dbReference type="PANTHER" id="PTHR12215">
    <property type="entry name" value="PHOSPHOPANTETHEINE TRANSFERASE"/>
    <property type="match status" value="1"/>
</dbReference>
<evidence type="ECO:0000259" key="3">
    <source>
        <dbReference type="Pfam" id="PF01648"/>
    </source>
</evidence>
<dbReference type="InterPro" id="IPR050559">
    <property type="entry name" value="P-Pant_transferase_sf"/>
</dbReference>
<proteinExistence type="inferred from homology"/>
<dbReference type="KEGG" id="arac:E0W69_015030"/>
<evidence type="ECO:0000256" key="2">
    <source>
        <dbReference type="ARBA" id="ARBA00022679"/>
    </source>
</evidence>
<keyword evidence="2 4" id="KW-0808">Transferase</keyword>
<dbReference type="EMBL" id="CP044016">
    <property type="protein sequence ID" value="QES89915.1"/>
    <property type="molecule type" value="Genomic_DNA"/>
</dbReference>
<dbReference type="GO" id="GO:0008897">
    <property type="term" value="F:holo-[acyl-carrier-protein] synthase activity"/>
    <property type="evidence" value="ECO:0007669"/>
    <property type="project" value="InterPro"/>
</dbReference>
<feature type="domain" description="4'-phosphopantetheinyl transferase" evidence="3">
    <location>
        <begin position="109"/>
        <end position="193"/>
    </location>
</feature>
<dbReference type="Gene3D" id="3.90.470.20">
    <property type="entry name" value="4'-phosphopantetheinyl transferase domain"/>
    <property type="match status" value="1"/>
</dbReference>
<dbReference type="Pfam" id="PF01648">
    <property type="entry name" value="ACPS"/>
    <property type="match status" value="1"/>
</dbReference>
<organism evidence="4 5">
    <name type="scientific">Rhizosphaericola mali</name>
    <dbReference type="NCBI Taxonomy" id="2545455"/>
    <lineage>
        <taxon>Bacteria</taxon>
        <taxon>Pseudomonadati</taxon>
        <taxon>Bacteroidota</taxon>
        <taxon>Chitinophagia</taxon>
        <taxon>Chitinophagales</taxon>
        <taxon>Chitinophagaceae</taxon>
        <taxon>Rhizosphaericola</taxon>
    </lineage>
</organism>
<keyword evidence="5" id="KW-1185">Reference proteome</keyword>
<dbReference type="GO" id="GO:0000287">
    <property type="term" value="F:magnesium ion binding"/>
    <property type="evidence" value="ECO:0007669"/>
    <property type="project" value="InterPro"/>
</dbReference>
<name>A0A5P2G350_9BACT</name>
<accession>A0A5P2G350</accession>
<reference evidence="4 5" key="1">
    <citation type="submission" date="2019-09" db="EMBL/GenBank/DDBJ databases">
        <title>Complete genome sequence of Arachidicoccus sp. B3-10 isolated from apple orchard soil.</title>
        <authorList>
            <person name="Kim H.S."/>
            <person name="Han K.-I."/>
            <person name="Suh M.K."/>
            <person name="Lee K.C."/>
            <person name="Eom M.K."/>
            <person name="Kim J.-S."/>
            <person name="Kang S.W."/>
            <person name="Sin Y."/>
            <person name="Lee J.-S."/>
        </authorList>
    </citation>
    <scope>NUCLEOTIDE SEQUENCE [LARGE SCALE GENOMIC DNA]</scope>
    <source>
        <strain evidence="4 5">B3-10</strain>
    </source>
</reference>
<dbReference type="GO" id="GO:0005829">
    <property type="term" value="C:cytosol"/>
    <property type="evidence" value="ECO:0007669"/>
    <property type="project" value="TreeGrafter"/>
</dbReference>
<dbReference type="PANTHER" id="PTHR12215:SF10">
    <property type="entry name" value="L-AMINOADIPATE-SEMIALDEHYDE DEHYDROGENASE-PHOSPHOPANTETHEINYL TRANSFERASE"/>
    <property type="match status" value="1"/>
</dbReference>
<dbReference type="RefSeq" id="WP_131330871.1">
    <property type="nucleotide sequence ID" value="NZ_CP044016.1"/>
</dbReference>
<gene>
    <name evidence="4" type="ORF">E0W69_015030</name>
</gene>
<dbReference type="OrthoDB" id="1190494at2"/>